<dbReference type="InterPro" id="IPR000007">
    <property type="entry name" value="Tubby_C"/>
</dbReference>
<keyword evidence="4" id="KW-1185">Reference proteome</keyword>
<gene>
    <name evidence="3" type="ORF">PVK06_026604</name>
</gene>
<dbReference type="PANTHER" id="PTHR16517">
    <property type="entry name" value="TUBBY-RELATED"/>
    <property type="match status" value="1"/>
</dbReference>
<dbReference type="Gene3D" id="3.20.90.10">
    <property type="entry name" value="Tubby Protein, Chain A"/>
    <property type="match status" value="1"/>
</dbReference>
<dbReference type="InterPro" id="IPR025659">
    <property type="entry name" value="Tubby-like_C"/>
</dbReference>
<evidence type="ECO:0000313" key="3">
    <source>
        <dbReference type="EMBL" id="KAK5811277.1"/>
    </source>
</evidence>
<dbReference type="EMBL" id="JARKNE010000008">
    <property type="protein sequence ID" value="KAK5811277.1"/>
    <property type="molecule type" value="Genomic_DNA"/>
</dbReference>
<dbReference type="Proteomes" id="UP001358586">
    <property type="component" value="Chromosome 8"/>
</dbReference>
<comment type="similarity">
    <text evidence="1">Belongs to the TUB family.</text>
</comment>
<reference evidence="3 4" key="1">
    <citation type="submission" date="2023-03" db="EMBL/GenBank/DDBJ databases">
        <title>WGS of Gossypium arboreum.</title>
        <authorList>
            <person name="Yu D."/>
        </authorList>
    </citation>
    <scope>NUCLEOTIDE SEQUENCE [LARGE SCALE GENOMIC DNA]</scope>
    <source>
        <tissue evidence="3">Leaf</tissue>
    </source>
</reference>
<evidence type="ECO:0000256" key="1">
    <source>
        <dbReference type="ARBA" id="ARBA00007129"/>
    </source>
</evidence>
<dbReference type="SUPFAM" id="SSF54518">
    <property type="entry name" value="Tubby C-terminal domain-like"/>
    <property type="match status" value="1"/>
</dbReference>
<evidence type="ECO:0000259" key="2">
    <source>
        <dbReference type="Pfam" id="PF01167"/>
    </source>
</evidence>
<evidence type="ECO:0000313" key="4">
    <source>
        <dbReference type="Proteomes" id="UP001358586"/>
    </source>
</evidence>
<protein>
    <recommendedName>
        <fullName evidence="2">Tubby C-terminal domain-containing protein</fullName>
    </recommendedName>
</protein>
<name>A0ABR0NY57_GOSAR</name>
<sequence length="227" mass="25601">MPYELLRDVLMRIEASEELERDYEGTCKNPRNLRQLDIPNLIEAASNKDGKFLLAARKCRQPTCTDYIISLTVDDVSKGSNTYIGKLRSNFLGTKFAIYDSQPPNVGAKFTKSCSTRLMNAKQISHWVSTSNYPIAHISYELNVLGFRGPRRMQCIIDAIPTSSSELGGVALMQTKFLHSNLDTFPSLPFFKSKSTRTKSSQFGPLSSLRDGMLVLKNKALRWHDQL</sequence>
<accession>A0ABR0NY57</accession>
<dbReference type="PANTHER" id="PTHR16517:SF119">
    <property type="entry name" value="TUBBY-LIKE F-BOX PROTEIN 3"/>
    <property type="match status" value="1"/>
</dbReference>
<dbReference type="PRINTS" id="PR01573">
    <property type="entry name" value="SUPERTUBBY"/>
</dbReference>
<dbReference type="Pfam" id="PF01167">
    <property type="entry name" value="Tub"/>
    <property type="match status" value="1"/>
</dbReference>
<organism evidence="3 4">
    <name type="scientific">Gossypium arboreum</name>
    <name type="common">Tree cotton</name>
    <name type="synonym">Gossypium nanking</name>
    <dbReference type="NCBI Taxonomy" id="29729"/>
    <lineage>
        <taxon>Eukaryota</taxon>
        <taxon>Viridiplantae</taxon>
        <taxon>Streptophyta</taxon>
        <taxon>Embryophyta</taxon>
        <taxon>Tracheophyta</taxon>
        <taxon>Spermatophyta</taxon>
        <taxon>Magnoliopsida</taxon>
        <taxon>eudicotyledons</taxon>
        <taxon>Gunneridae</taxon>
        <taxon>Pentapetalae</taxon>
        <taxon>rosids</taxon>
        <taxon>malvids</taxon>
        <taxon>Malvales</taxon>
        <taxon>Malvaceae</taxon>
        <taxon>Malvoideae</taxon>
        <taxon>Gossypium</taxon>
    </lineage>
</organism>
<comment type="caution">
    <text evidence="3">The sequence shown here is derived from an EMBL/GenBank/DDBJ whole genome shotgun (WGS) entry which is preliminary data.</text>
</comment>
<feature type="domain" description="Tubby C-terminal" evidence="2">
    <location>
        <begin position="46"/>
        <end position="227"/>
    </location>
</feature>
<proteinExistence type="inferred from homology"/>